<dbReference type="Pfam" id="PF13891">
    <property type="entry name" value="zf-C3HC3H_KANSL2"/>
    <property type="match status" value="1"/>
</dbReference>
<dbReference type="RefSeq" id="XP_028131327.1">
    <property type="nucleotide sequence ID" value="XM_028275526.1"/>
</dbReference>
<evidence type="ECO:0000256" key="3">
    <source>
        <dbReference type="SAM" id="MobiDB-lite"/>
    </source>
</evidence>
<dbReference type="GO" id="GO:0005634">
    <property type="term" value="C:nucleus"/>
    <property type="evidence" value="ECO:0007669"/>
    <property type="project" value="UniProtKB-SubCell"/>
</dbReference>
<dbReference type="PANTHER" id="PTHR16198">
    <property type="match status" value="1"/>
</dbReference>
<keyword evidence="6" id="KW-1185">Reference proteome</keyword>
<comment type="subcellular location">
    <subcellularLocation>
        <location evidence="1">Nucleus</location>
    </subcellularLocation>
</comment>
<dbReference type="OrthoDB" id="10038011at2759"/>
<dbReference type="KEGG" id="dvv:114327027"/>
<keyword evidence="2" id="KW-0539">Nucleus</keyword>
<reference evidence="7 8" key="1">
    <citation type="submission" date="2025-04" db="UniProtKB">
        <authorList>
            <consortium name="RefSeq"/>
        </authorList>
    </citation>
    <scope>IDENTIFICATION</scope>
    <source>
        <tissue evidence="7 8">Whole insect</tissue>
    </source>
</reference>
<proteinExistence type="predicted"/>
<evidence type="ECO:0000313" key="8">
    <source>
        <dbReference type="RefSeq" id="XP_028131327.1"/>
    </source>
</evidence>
<feature type="region of interest" description="Disordered" evidence="3">
    <location>
        <begin position="179"/>
        <end position="198"/>
    </location>
</feature>
<feature type="domain" description="KANL2-like probable zinc-finger" evidence="4">
    <location>
        <begin position="92"/>
        <end position="151"/>
    </location>
</feature>
<gene>
    <name evidence="7 8" type="primary">LOC114327027</name>
</gene>
<dbReference type="Proteomes" id="UP001652700">
    <property type="component" value="Unplaced"/>
</dbReference>
<evidence type="ECO:0000256" key="2">
    <source>
        <dbReference type="ARBA" id="ARBA00023242"/>
    </source>
</evidence>
<evidence type="ECO:0000313" key="6">
    <source>
        <dbReference type="Proteomes" id="UP001652700"/>
    </source>
</evidence>
<evidence type="ECO:0000313" key="5">
    <source>
        <dbReference type="EnsemblMetazoa" id="XP_028131326.1"/>
    </source>
</evidence>
<dbReference type="PANTHER" id="PTHR16198:SF2">
    <property type="entry name" value="INO80 COMPLEX SUBUNIT D"/>
    <property type="match status" value="1"/>
</dbReference>
<dbReference type="InterPro" id="IPR025927">
    <property type="entry name" value="Znf_KANL2-like"/>
</dbReference>
<sequence length="365" mass="41710">MNIENDIHNHYQQHWFSAGLEKFKLEDRSREEKIEITRHEFRRYIHQLMRSDVGKPNLFVNIPEKLIDEVSPIIKNGYRSGSSRLVAPRMCEIKKCSKPALPCTKHCILHIMFNPEQILFEYCTAKFSDNTQCSTPVLDISHELPLCAEHARKRDNYKLFQEGKPKKLKRKVKLSAMIRPQKRNKKRKKSSTKSEEMNISLSNSLLDTSIKTSNSDIDDITEADSSNLEVEDIQIVDQVLGLNGSTLQTQPHLLEENDISNVLNTIEVDEFDDFFTVNRNGEYEPSREETEELEKALAAVDNDVKSLEKLSQSQGLLDSLLDENALSETLVQIPEMFHNGYTTCGGNVVAQTSSFLLPVDNQSHS</sequence>
<evidence type="ECO:0000256" key="1">
    <source>
        <dbReference type="ARBA" id="ARBA00004123"/>
    </source>
</evidence>
<protein>
    <submittedName>
        <fullName evidence="7 8">INO80 complex subunit D</fullName>
    </submittedName>
</protein>
<name>A0A6P7F985_DIAVI</name>
<dbReference type="GeneID" id="114327027"/>
<dbReference type="RefSeq" id="XP_028131326.1">
    <property type="nucleotide sequence ID" value="XM_028275525.1"/>
</dbReference>
<accession>A0A6P7F985</accession>
<dbReference type="EnsemblMetazoa" id="XM_028275526.2">
    <property type="protein sequence ID" value="XP_028131327.1"/>
    <property type="gene ID" value="LOC114327027"/>
</dbReference>
<dbReference type="AlphaFoldDB" id="A0A6P7F985"/>
<evidence type="ECO:0000313" key="7">
    <source>
        <dbReference type="RefSeq" id="XP_028131326.1"/>
    </source>
</evidence>
<reference evidence="5" key="2">
    <citation type="submission" date="2025-05" db="UniProtKB">
        <authorList>
            <consortium name="EnsemblMetazoa"/>
        </authorList>
    </citation>
    <scope>IDENTIFICATION</scope>
</reference>
<organism evidence="8">
    <name type="scientific">Diabrotica virgifera virgifera</name>
    <name type="common">western corn rootworm</name>
    <dbReference type="NCBI Taxonomy" id="50390"/>
    <lineage>
        <taxon>Eukaryota</taxon>
        <taxon>Metazoa</taxon>
        <taxon>Ecdysozoa</taxon>
        <taxon>Arthropoda</taxon>
        <taxon>Hexapoda</taxon>
        <taxon>Insecta</taxon>
        <taxon>Pterygota</taxon>
        <taxon>Neoptera</taxon>
        <taxon>Endopterygota</taxon>
        <taxon>Coleoptera</taxon>
        <taxon>Polyphaga</taxon>
        <taxon>Cucujiformia</taxon>
        <taxon>Chrysomeloidea</taxon>
        <taxon>Chrysomelidae</taxon>
        <taxon>Galerucinae</taxon>
        <taxon>Diabroticina</taxon>
        <taxon>Diabroticites</taxon>
        <taxon>Diabrotica</taxon>
    </lineage>
</organism>
<dbReference type="EnsemblMetazoa" id="XM_028275525.2">
    <property type="protein sequence ID" value="XP_028131326.1"/>
    <property type="gene ID" value="LOC114327027"/>
</dbReference>
<evidence type="ECO:0000259" key="4">
    <source>
        <dbReference type="Pfam" id="PF13891"/>
    </source>
</evidence>
<feature type="compositionally biased region" description="Basic residues" evidence="3">
    <location>
        <begin position="180"/>
        <end position="191"/>
    </location>
</feature>